<name>A0A9P1MCI9_9PEZI</name>
<accession>A0A9P1MCI9</accession>
<evidence type="ECO:0000256" key="2">
    <source>
        <dbReference type="ARBA" id="ARBA00022741"/>
    </source>
</evidence>
<comment type="similarity">
    <text evidence="1">Belongs to the zinc-containing alcohol dehydrogenase family.</text>
</comment>
<dbReference type="InterPro" id="IPR013154">
    <property type="entry name" value="ADH-like_N"/>
</dbReference>
<dbReference type="PANTHER" id="PTHR45348">
    <property type="entry name" value="HYPOTHETICAL OXIDOREDUCTASE (EUROFUNG)"/>
    <property type="match status" value="1"/>
</dbReference>
<reference evidence="5" key="1">
    <citation type="submission" date="2022-11" db="EMBL/GenBank/DDBJ databases">
        <authorList>
            <person name="Scott C."/>
            <person name="Bruce N."/>
        </authorList>
    </citation>
    <scope>NUCLEOTIDE SEQUENCE</scope>
</reference>
<evidence type="ECO:0000259" key="4">
    <source>
        <dbReference type="Pfam" id="PF08240"/>
    </source>
</evidence>
<keyword evidence="6" id="KW-1185">Reference proteome</keyword>
<dbReference type="OrthoDB" id="48317at2759"/>
<evidence type="ECO:0000256" key="3">
    <source>
        <dbReference type="ARBA" id="ARBA00023002"/>
    </source>
</evidence>
<proteinExistence type="inferred from homology"/>
<protein>
    <recommendedName>
        <fullName evidence="4">Alcohol dehydrogenase-like N-terminal domain-containing protein</fullName>
    </recommendedName>
</protein>
<dbReference type="Gene3D" id="3.90.180.10">
    <property type="entry name" value="Medium-chain alcohol dehydrogenases, catalytic domain"/>
    <property type="match status" value="1"/>
</dbReference>
<dbReference type="GO" id="GO:0016651">
    <property type="term" value="F:oxidoreductase activity, acting on NAD(P)H"/>
    <property type="evidence" value="ECO:0007669"/>
    <property type="project" value="InterPro"/>
</dbReference>
<dbReference type="Proteomes" id="UP000838763">
    <property type="component" value="Unassembled WGS sequence"/>
</dbReference>
<comment type="caution">
    <text evidence="5">The sequence shown here is derived from an EMBL/GenBank/DDBJ whole genome shotgun (WGS) entry which is preliminary data.</text>
</comment>
<dbReference type="SUPFAM" id="SSF50129">
    <property type="entry name" value="GroES-like"/>
    <property type="match status" value="1"/>
</dbReference>
<evidence type="ECO:0000256" key="1">
    <source>
        <dbReference type="ARBA" id="ARBA00008072"/>
    </source>
</evidence>
<evidence type="ECO:0000313" key="6">
    <source>
        <dbReference type="Proteomes" id="UP000838763"/>
    </source>
</evidence>
<keyword evidence="3" id="KW-0560">Oxidoreductase</keyword>
<feature type="domain" description="Alcohol dehydrogenase-like N-terminal" evidence="4">
    <location>
        <begin position="32"/>
        <end position="121"/>
    </location>
</feature>
<gene>
    <name evidence="5" type="ORF">PPNO1_LOCUS5465</name>
</gene>
<dbReference type="Pfam" id="PF08240">
    <property type="entry name" value="ADH_N"/>
    <property type="match status" value="1"/>
</dbReference>
<keyword evidence="2" id="KW-0547">Nucleotide-binding</keyword>
<dbReference type="InterPro" id="IPR047122">
    <property type="entry name" value="Trans-enoyl_RdTase-like"/>
</dbReference>
<organism evidence="5 6">
    <name type="scientific">Parascedosporium putredinis</name>
    <dbReference type="NCBI Taxonomy" id="1442378"/>
    <lineage>
        <taxon>Eukaryota</taxon>
        <taxon>Fungi</taxon>
        <taxon>Dikarya</taxon>
        <taxon>Ascomycota</taxon>
        <taxon>Pezizomycotina</taxon>
        <taxon>Sordariomycetes</taxon>
        <taxon>Hypocreomycetidae</taxon>
        <taxon>Microascales</taxon>
        <taxon>Microascaceae</taxon>
        <taxon>Parascedosporium</taxon>
    </lineage>
</organism>
<sequence>MDSLPELQTAIVGTQNGNLVIAHNVPVPKLEDDMILVRNSVMGLNPVDTKMTGHLCTAGAVAGMDFAGIVLAVGSNVKAARDITVGDRVCGAVQGMHALTPTVGAFAQIVGASDVVTLKVPPSMTLEEAASLGSGIWYEAHRHMFAKEL</sequence>
<dbReference type="AlphaFoldDB" id="A0A9P1MCI9"/>
<dbReference type="EMBL" id="CALLCH030000013">
    <property type="protein sequence ID" value="CAI4215788.1"/>
    <property type="molecule type" value="Genomic_DNA"/>
</dbReference>
<dbReference type="InterPro" id="IPR011032">
    <property type="entry name" value="GroES-like_sf"/>
</dbReference>
<dbReference type="PANTHER" id="PTHR45348:SF1">
    <property type="entry name" value="TRANS-ENOYL REDUCTASE STHE"/>
    <property type="match status" value="1"/>
</dbReference>
<dbReference type="GO" id="GO:0000166">
    <property type="term" value="F:nucleotide binding"/>
    <property type="evidence" value="ECO:0007669"/>
    <property type="project" value="UniProtKB-KW"/>
</dbReference>
<evidence type="ECO:0000313" key="5">
    <source>
        <dbReference type="EMBL" id="CAI4215788.1"/>
    </source>
</evidence>